<dbReference type="AlphaFoldDB" id="A0A8X7VJB4"/>
<protein>
    <submittedName>
        <fullName evidence="2">Uncharacterized protein</fullName>
    </submittedName>
</protein>
<organism evidence="2 3">
    <name type="scientific">Brassica carinata</name>
    <name type="common">Ethiopian mustard</name>
    <name type="synonym">Abyssinian cabbage</name>
    <dbReference type="NCBI Taxonomy" id="52824"/>
    <lineage>
        <taxon>Eukaryota</taxon>
        <taxon>Viridiplantae</taxon>
        <taxon>Streptophyta</taxon>
        <taxon>Embryophyta</taxon>
        <taxon>Tracheophyta</taxon>
        <taxon>Spermatophyta</taxon>
        <taxon>Magnoliopsida</taxon>
        <taxon>eudicotyledons</taxon>
        <taxon>Gunneridae</taxon>
        <taxon>Pentapetalae</taxon>
        <taxon>rosids</taxon>
        <taxon>malvids</taxon>
        <taxon>Brassicales</taxon>
        <taxon>Brassicaceae</taxon>
        <taxon>Brassiceae</taxon>
        <taxon>Brassica</taxon>
    </lineage>
</organism>
<evidence type="ECO:0000313" key="2">
    <source>
        <dbReference type="EMBL" id="KAG2312015.1"/>
    </source>
</evidence>
<accession>A0A8X7VJB4</accession>
<name>A0A8X7VJB4_BRACI</name>
<feature type="region of interest" description="Disordered" evidence="1">
    <location>
        <begin position="125"/>
        <end position="150"/>
    </location>
</feature>
<dbReference type="Proteomes" id="UP000886595">
    <property type="component" value="Unassembled WGS sequence"/>
</dbReference>
<sequence length="150" mass="16735">MTDKMNFATTQEAYLTGKRESNEHYRDILAMYKVQTIALEAKHAEEIEICRIEAKLELIEDLIHLEALKTSPDSLFSVAKALAIASPAISSTNRHPLVYCADSTSICSLRRLSADSNLNELNMGHDYSYSQPSESEEYGGYTVDSGYSET</sequence>
<keyword evidence="3" id="KW-1185">Reference proteome</keyword>
<gene>
    <name evidence="2" type="ORF">Bca52824_023572</name>
</gene>
<evidence type="ECO:0000256" key="1">
    <source>
        <dbReference type="SAM" id="MobiDB-lite"/>
    </source>
</evidence>
<proteinExistence type="predicted"/>
<dbReference type="EMBL" id="JAAMPC010000005">
    <property type="protein sequence ID" value="KAG2312015.1"/>
    <property type="molecule type" value="Genomic_DNA"/>
</dbReference>
<evidence type="ECO:0000313" key="3">
    <source>
        <dbReference type="Proteomes" id="UP000886595"/>
    </source>
</evidence>
<feature type="compositionally biased region" description="Low complexity" evidence="1">
    <location>
        <begin position="127"/>
        <end position="141"/>
    </location>
</feature>
<reference evidence="2 3" key="1">
    <citation type="submission" date="2020-02" db="EMBL/GenBank/DDBJ databases">
        <authorList>
            <person name="Ma Q."/>
            <person name="Huang Y."/>
            <person name="Song X."/>
            <person name="Pei D."/>
        </authorList>
    </citation>
    <scope>NUCLEOTIDE SEQUENCE [LARGE SCALE GENOMIC DNA]</scope>
    <source>
        <strain evidence="2">Sxm20200214</strain>
        <tissue evidence="2">Leaf</tissue>
    </source>
</reference>
<comment type="caution">
    <text evidence="2">The sequence shown here is derived from an EMBL/GenBank/DDBJ whole genome shotgun (WGS) entry which is preliminary data.</text>
</comment>